<dbReference type="PANTHER" id="PTHR34377:SF3">
    <property type="entry name" value="TETRATRICOPEPTIDE REPEAT (TPR)-LIKE SUPERFAMILY PROTEIN"/>
    <property type="match status" value="1"/>
</dbReference>
<keyword evidence="4" id="KW-1185">Reference proteome</keyword>
<dbReference type="InterPro" id="IPR016140">
    <property type="entry name" value="Bifunc_inhib/LTP/seed_store"/>
</dbReference>
<evidence type="ECO:0000259" key="3">
    <source>
        <dbReference type="SMART" id="SM00499"/>
    </source>
</evidence>
<feature type="compositionally biased region" description="Basic residues" evidence="1">
    <location>
        <begin position="76"/>
        <end position="88"/>
    </location>
</feature>
<feature type="domain" description="Bifunctional inhibitor/plant lipid transfer protein/seed storage helical" evidence="3">
    <location>
        <begin position="48"/>
        <end position="137"/>
    </location>
</feature>
<feature type="region of interest" description="Disordered" evidence="1">
    <location>
        <begin position="56"/>
        <end position="93"/>
    </location>
</feature>
<dbReference type="RefSeq" id="XP_021281252.1">
    <property type="nucleotide sequence ID" value="XM_021425577.1"/>
</dbReference>
<feature type="compositionally biased region" description="Pro residues" evidence="1">
    <location>
        <begin position="58"/>
        <end position="69"/>
    </location>
</feature>
<gene>
    <name evidence="5" type="primary">LOC110414404</name>
</gene>
<name>A0A6J1A272_9ROSI</name>
<sequence length="150" mass="17126">MVKLGIPTLFLFSIFLVALPKTLSQLPRPIPPPRPLCASQFALVNYACGRVPLFPLAPRTPPPPPPSPDSPEGQKHEHRHGHRHRHRHEPHETPEQHNCCRWLKEVDHECVCEVLVHLPAFLSRPNHDYTVFVDETCSYTYTCGGRIIRP</sequence>
<dbReference type="GeneID" id="110414404"/>
<evidence type="ECO:0000313" key="4">
    <source>
        <dbReference type="Proteomes" id="UP000504621"/>
    </source>
</evidence>
<dbReference type="SMART" id="SM00499">
    <property type="entry name" value="AAI"/>
    <property type="match status" value="1"/>
</dbReference>
<reference evidence="5" key="1">
    <citation type="submission" date="2025-08" db="UniProtKB">
        <authorList>
            <consortium name="RefSeq"/>
        </authorList>
    </citation>
    <scope>IDENTIFICATION</scope>
    <source>
        <tissue evidence="5">Leaf</tissue>
    </source>
</reference>
<dbReference type="Proteomes" id="UP000504621">
    <property type="component" value="Unplaced"/>
</dbReference>
<dbReference type="AlphaFoldDB" id="A0A6J1A272"/>
<keyword evidence="2" id="KW-0732">Signal</keyword>
<dbReference type="OrthoDB" id="1930534at2759"/>
<proteinExistence type="predicted"/>
<dbReference type="SUPFAM" id="SSF47699">
    <property type="entry name" value="Bifunctional inhibitor/lipid-transfer protein/seed storage 2S albumin"/>
    <property type="match status" value="1"/>
</dbReference>
<evidence type="ECO:0000256" key="2">
    <source>
        <dbReference type="SAM" id="SignalP"/>
    </source>
</evidence>
<feature type="signal peptide" evidence="2">
    <location>
        <begin position="1"/>
        <end position="24"/>
    </location>
</feature>
<organism evidence="4 5">
    <name type="scientific">Herrania umbratica</name>
    <dbReference type="NCBI Taxonomy" id="108875"/>
    <lineage>
        <taxon>Eukaryota</taxon>
        <taxon>Viridiplantae</taxon>
        <taxon>Streptophyta</taxon>
        <taxon>Embryophyta</taxon>
        <taxon>Tracheophyta</taxon>
        <taxon>Spermatophyta</taxon>
        <taxon>Magnoliopsida</taxon>
        <taxon>eudicotyledons</taxon>
        <taxon>Gunneridae</taxon>
        <taxon>Pentapetalae</taxon>
        <taxon>rosids</taxon>
        <taxon>malvids</taxon>
        <taxon>Malvales</taxon>
        <taxon>Malvaceae</taxon>
        <taxon>Byttnerioideae</taxon>
        <taxon>Herrania</taxon>
    </lineage>
</organism>
<feature type="chain" id="PRO_5026824841" evidence="2">
    <location>
        <begin position="25"/>
        <end position="150"/>
    </location>
</feature>
<dbReference type="InterPro" id="IPR036312">
    <property type="entry name" value="Bifun_inhib/LTP/seed_sf"/>
</dbReference>
<dbReference type="PANTHER" id="PTHR34377">
    <property type="entry name" value="TETRATRICOPEPTIDE REPEAT (TPR)-LIKE SUPERFAMILY PROTEIN"/>
    <property type="match status" value="1"/>
</dbReference>
<evidence type="ECO:0000313" key="5">
    <source>
        <dbReference type="RefSeq" id="XP_021281252.1"/>
    </source>
</evidence>
<accession>A0A6J1A272</accession>
<protein>
    <submittedName>
        <fullName evidence="5">Protein SCARECROW</fullName>
    </submittedName>
</protein>
<evidence type="ECO:0000256" key="1">
    <source>
        <dbReference type="SAM" id="MobiDB-lite"/>
    </source>
</evidence>